<dbReference type="AlphaFoldDB" id="A0A163R4B5"/>
<gene>
    <name evidence="1" type="ORF">AWM68_07285</name>
</gene>
<reference evidence="2" key="1">
    <citation type="submission" date="2016-01" db="EMBL/GenBank/DDBJ databases">
        <title>Draft genome of Chromobacterium sp. F49.</title>
        <authorList>
            <person name="Hong K.W."/>
        </authorList>
    </citation>
    <scope>NUCLEOTIDE SEQUENCE [LARGE SCALE GENOMIC DNA]</scope>
    <source>
        <strain evidence="2">P7IIIA</strain>
    </source>
</reference>
<accession>A0A163R4B5</accession>
<dbReference type="Proteomes" id="UP000076567">
    <property type="component" value="Unassembled WGS sequence"/>
</dbReference>
<name>A0A163R4B5_9BACL</name>
<sequence>MSIRNRIKRLEKVHRLSKNTDHLLIIMDYGEDNIREQDLGESLEEYMYYLDNEGIEYVQIKA</sequence>
<dbReference type="EMBL" id="LRFC01000023">
    <property type="protein sequence ID" value="KZE66169.1"/>
    <property type="molecule type" value="Genomic_DNA"/>
</dbReference>
<dbReference type="RefSeq" id="WP_066241634.1">
    <property type="nucleotide sequence ID" value="NZ_LRFC01000023.1"/>
</dbReference>
<evidence type="ECO:0000313" key="1">
    <source>
        <dbReference type="EMBL" id="KZE66169.1"/>
    </source>
</evidence>
<comment type="caution">
    <text evidence="1">The sequence shown here is derived from an EMBL/GenBank/DDBJ whole genome shotgun (WGS) entry which is preliminary data.</text>
</comment>
<proteinExistence type="predicted"/>
<protein>
    <submittedName>
        <fullName evidence="1">Uncharacterized protein</fullName>
    </submittedName>
</protein>
<organism evidence="1 2">
    <name type="scientific">Fictibacillus phosphorivorans</name>
    <dbReference type="NCBI Taxonomy" id="1221500"/>
    <lineage>
        <taxon>Bacteria</taxon>
        <taxon>Bacillati</taxon>
        <taxon>Bacillota</taxon>
        <taxon>Bacilli</taxon>
        <taxon>Bacillales</taxon>
        <taxon>Fictibacillaceae</taxon>
        <taxon>Fictibacillus</taxon>
    </lineage>
</organism>
<keyword evidence="2" id="KW-1185">Reference proteome</keyword>
<evidence type="ECO:0000313" key="2">
    <source>
        <dbReference type="Proteomes" id="UP000076567"/>
    </source>
</evidence>